<reference evidence="1 2" key="1">
    <citation type="journal article" date="2019" name="Nat. Microbiol.">
        <title>Mediterranean grassland soil C-N compound turnover is dependent on rainfall and depth, and is mediated by genomically divergent microorganisms.</title>
        <authorList>
            <person name="Diamond S."/>
            <person name="Andeer P.F."/>
            <person name="Li Z."/>
            <person name="Crits-Christoph A."/>
            <person name="Burstein D."/>
            <person name="Anantharaman K."/>
            <person name="Lane K.R."/>
            <person name="Thomas B.C."/>
            <person name="Pan C."/>
            <person name="Northen T.R."/>
            <person name="Banfield J.F."/>
        </authorList>
    </citation>
    <scope>NUCLEOTIDE SEQUENCE [LARGE SCALE GENOMIC DNA]</scope>
    <source>
        <strain evidence="1">NP_3</strain>
    </source>
</reference>
<protein>
    <submittedName>
        <fullName evidence="1">Uncharacterized protein</fullName>
    </submittedName>
</protein>
<accession>A0A537K0H1</accession>
<dbReference type="AlphaFoldDB" id="A0A537K0H1"/>
<dbReference type="Proteomes" id="UP000318509">
    <property type="component" value="Unassembled WGS sequence"/>
</dbReference>
<name>A0A537K0H1_9BACT</name>
<evidence type="ECO:0000313" key="2">
    <source>
        <dbReference type="Proteomes" id="UP000318509"/>
    </source>
</evidence>
<evidence type="ECO:0000313" key="1">
    <source>
        <dbReference type="EMBL" id="TMI89269.1"/>
    </source>
</evidence>
<dbReference type="SUPFAM" id="SSF100950">
    <property type="entry name" value="NagB/RpiA/CoA transferase-like"/>
    <property type="match status" value="1"/>
</dbReference>
<comment type="caution">
    <text evidence="1">The sequence shown here is derived from an EMBL/GenBank/DDBJ whole genome shotgun (WGS) entry which is preliminary data.</text>
</comment>
<gene>
    <name evidence="1" type="ORF">E6H00_10230</name>
</gene>
<proteinExistence type="predicted"/>
<dbReference type="EMBL" id="VBAK01000127">
    <property type="protein sequence ID" value="TMI89269.1"/>
    <property type="molecule type" value="Genomic_DNA"/>
</dbReference>
<dbReference type="InterPro" id="IPR037171">
    <property type="entry name" value="NagB/RpiA_transferase-like"/>
</dbReference>
<dbReference type="Gene3D" id="3.40.1080.10">
    <property type="entry name" value="Glutaconate Coenzyme A-transferase"/>
    <property type="match status" value="1"/>
</dbReference>
<sequence>MSHGRADGPSKLTSLADACRLIPDAASVTFGGVLLNRAPAAFVRELARQRRRGLRLVKPSPAYDLDLLSAAGCLAEAAIGITTFEARFGQSRQFRRQVERGTLKVREHS</sequence>
<organism evidence="1 2">
    <name type="scientific">Candidatus Segetimicrobium genomatis</name>
    <dbReference type="NCBI Taxonomy" id="2569760"/>
    <lineage>
        <taxon>Bacteria</taxon>
        <taxon>Bacillati</taxon>
        <taxon>Candidatus Sysuimicrobiota</taxon>
        <taxon>Candidatus Sysuimicrobiia</taxon>
        <taxon>Candidatus Sysuimicrobiales</taxon>
        <taxon>Candidatus Segetimicrobiaceae</taxon>
        <taxon>Candidatus Segetimicrobium</taxon>
    </lineage>
</organism>